<keyword evidence="10" id="KW-0378">Hydrolase</keyword>
<dbReference type="Gene3D" id="3.30.420.10">
    <property type="entry name" value="Ribonuclease H-like superfamily/Ribonuclease H"/>
    <property type="match status" value="1"/>
</dbReference>
<dbReference type="PANTHER" id="PTHR10797">
    <property type="entry name" value="CCR4-NOT TRANSCRIPTION COMPLEX SUBUNIT"/>
    <property type="match status" value="1"/>
</dbReference>
<dbReference type="EC" id="3.1.13.4" evidence="5"/>
<protein>
    <recommendedName>
        <fullName evidence="5">poly(A)-specific ribonuclease</fullName>
        <ecNumber evidence="5">3.1.13.4</ecNumber>
    </recommendedName>
</protein>
<keyword evidence="7" id="KW-0678">Repressor</keyword>
<dbReference type="OrthoDB" id="1164111at2759"/>
<dbReference type="Proteomes" id="UP001139887">
    <property type="component" value="Unassembled WGS sequence"/>
</dbReference>
<dbReference type="GO" id="GO:0005737">
    <property type="term" value="C:cytoplasm"/>
    <property type="evidence" value="ECO:0007669"/>
    <property type="project" value="UniProtKB-SubCell"/>
</dbReference>
<evidence type="ECO:0000256" key="14">
    <source>
        <dbReference type="ARBA" id="ARBA00023015"/>
    </source>
</evidence>
<comment type="similarity">
    <text evidence="4">Belongs to the CAF1 family.</text>
</comment>
<evidence type="ECO:0000256" key="18">
    <source>
        <dbReference type="SAM" id="MobiDB-lite"/>
    </source>
</evidence>
<evidence type="ECO:0000313" key="20">
    <source>
        <dbReference type="Proteomes" id="UP001139887"/>
    </source>
</evidence>
<keyword evidence="13" id="KW-0694">RNA-binding</keyword>
<keyword evidence="12" id="KW-0810">Translation regulation</keyword>
<dbReference type="AlphaFoldDB" id="A0A9W8I8V0"/>
<dbReference type="GO" id="GO:0046872">
    <property type="term" value="F:metal ion binding"/>
    <property type="evidence" value="ECO:0007669"/>
    <property type="project" value="UniProtKB-KW"/>
</dbReference>
<evidence type="ECO:0000256" key="15">
    <source>
        <dbReference type="ARBA" id="ARBA00023158"/>
    </source>
</evidence>
<evidence type="ECO:0000256" key="17">
    <source>
        <dbReference type="ARBA" id="ARBA00023242"/>
    </source>
</evidence>
<evidence type="ECO:0000256" key="7">
    <source>
        <dbReference type="ARBA" id="ARBA00022491"/>
    </source>
</evidence>
<dbReference type="Pfam" id="PF04857">
    <property type="entry name" value="CAF1"/>
    <property type="match status" value="2"/>
</dbReference>
<keyword evidence="20" id="KW-1185">Reference proteome</keyword>
<evidence type="ECO:0000256" key="5">
    <source>
        <dbReference type="ARBA" id="ARBA00012161"/>
    </source>
</evidence>
<evidence type="ECO:0000256" key="11">
    <source>
        <dbReference type="ARBA" id="ARBA00022839"/>
    </source>
</evidence>
<organism evidence="19 20">
    <name type="scientific">Coemansia brasiliensis</name>
    <dbReference type="NCBI Taxonomy" id="2650707"/>
    <lineage>
        <taxon>Eukaryota</taxon>
        <taxon>Fungi</taxon>
        <taxon>Fungi incertae sedis</taxon>
        <taxon>Zoopagomycota</taxon>
        <taxon>Kickxellomycotina</taxon>
        <taxon>Kickxellomycetes</taxon>
        <taxon>Kickxellales</taxon>
        <taxon>Kickxellaceae</taxon>
        <taxon>Coemansia</taxon>
    </lineage>
</organism>
<dbReference type="GO" id="GO:0006417">
    <property type="term" value="P:regulation of translation"/>
    <property type="evidence" value="ECO:0007669"/>
    <property type="project" value="UniProtKB-KW"/>
</dbReference>
<keyword evidence="8" id="KW-0540">Nuclease</keyword>
<reference evidence="19" key="1">
    <citation type="submission" date="2022-07" db="EMBL/GenBank/DDBJ databases">
        <title>Phylogenomic reconstructions and comparative analyses of Kickxellomycotina fungi.</title>
        <authorList>
            <person name="Reynolds N.K."/>
            <person name="Stajich J.E."/>
            <person name="Barry K."/>
            <person name="Grigoriev I.V."/>
            <person name="Crous P."/>
            <person name="Smith M.E."/>
        </authorList>
    </citation>
    <scope>NUCLEOTIDE SEQUENCE</scope>
    <source>
        <strain evidence="19">NRRL 1566</strain>
    </source>
</reference>
<dbReference type="GO" id="GO:0003723">
    <property type="term" value="F:RNA binding"/>
    <property type="evidence" value="ECO:0007669"/>
    <property type="project" value="UniProtKB-KW"/>
</dbReference>
<dbReference type="InterPro" id="IPR039637">
    <property type="entry name" value="CNOT7/CNOT8/Pop2"/>
</dbReference>
<evidence type="ECO:0000256" key="1">
    <source>
        <dbReference type="ARBA" id="ARBA00001663"/>
    </source>
</evidence>
<dbReference type="InterPro" id="IPR006941">
    <property type="entry name" value="RNase_CAF1"/>
</dbReference>
<dbReference type="InterPro" id="IPR036397">
    <property type="entry name" value="RNaseH_sf"/>
</dbReference>
<dbReference type="GO" id="GO:0030014">
    <property type="term" value="C:CCR4-NOT complex"/>
    <property type="evidence" value="ECO:0007669"/>
    <property type="project" value="InterPro"/>
</dbReference>
<dbReference type="EMBL" id="JANBUW010000021">
    <property type="protein sequence ID" value="KAJ2850894.1"/>
    <property type="molecule type" value="Genomic_DNA"/>
</dbReference>
<keyword evidence="11" id="KW-0269">Exonuclease</keyword>
<comment type="subcellular location">
    <subcellularLocation>
        <location evidence="3">Cytoplasm</location>
    </subcellularLocation>
    <subcellularLocation>
        <location evidence="2">Nucleus</location>
    </subcellularLocation>
</comment>
<keyword evidence="6" id="KW-0963">Cytoplasm</keyword>
<dbReference type="FunFam" id="3.30.420.10:FF:000005">
    <property type="entry name" value="CCR4-NOT transcription complex subunit 7"/>
    <property type="match status" value="1"/>
</dbReference>
<evidence type="ECO:0000256" key="9">
    <source>
        <dbReference type="ARBA" id="ARBA00022723"/>
    </source>
</evidence>
<name>A0A9W8I8V0_9FUNG</name>
<keyword evidence="17" id="KW-0539">Nucleus</keyword>
<keyword evidence="14" id="KW-0805">Transcription regulation</keyword>
<dbReference type="SUPFAM" id="SSF53098">
    <property type="entry name" value="Ribonuclease H-like"/>
    <property type="match status" value="1"/>
</dbReference>
<sequence>MSEPGGTYLIRDVWESNLEEEFALIRKLIDKYNYISMDTEFPGVVARPIGTFNSTSDYHYQLLRCNVDLLNIIQLGITLMDEEGNPPPGVCSWQFNFKFSLSSDMYAQESIDLLSKSGIDFRKNEEFGIDTFHFGELLTDSGLVLFKNVRWVSFHSGYDFGYLLKLLTCDALPEEEAGFFEVLHTFFPGIFDIKYMMRSCRMLKGGLQDVADDLEVPRIGPQHQAGSDSLLTAMTFFKLREKYFENCVDEPKYLGHLFGLGSQTFQSSQPVATNSNSSTAPIAASTSNTAAVGA</sequence>
<evidence type="ECO:0000256" key="13">
    <source>
        <dbReference type="ARBA" id="ARBA00022884"/>
    </source>
</evidence>
<evidence type="ECO:0000256" key="6">
    <source>
        <dbReference type="ARBA" id="ARBA00022490"/>
    </source>
</evidence>
<dbReference type="InterPro" id="IPR012337">
    <property type="entry name" value="RNaseH-like_sf"/>
</dbReference>
<evidence type="ECO:0000256" key="2">
    <source>
        <dbReference type="ARBA" id="ARBA00004123"/>
    </source>
</evidence>
<keyword evidence="16" id="KW-0804">Transcription</keyword>
<evidence type="ECO:0000313" key="19">
    <source>
        <dbReference type="EMBL" id="KAJ2850894.1"/>
    </source>
</evidence>
<evidence type="ECO:0000256" key="10">
    <source>
        <dbReference type="ARBA" id="ARBA00022801"/>
    </source>
</evidence>
<dbReference type="GO" id="GO:0031047">
    <property type="term" value="P:regulatory ncRNA-mediated gene silencing"/>
    <property type="evidence" value="ECO:0007669"/>
    <property type="project" value="UniProtKB-KW"/>
</dbReference>
<evidence type="ECO:0000256" key="16">
    <source>
        <dbReference type="ARBA" id="ARBA00023163"/>
    </source>
</evidence>
<evidence type="ECO:0000256" key="8">
    <source>
        <dbReference type="ARBA" id="ARBA00022722"/>
    </source>
</evidence>
<dbReference type="GO" id="GO:0005634">
    <property type="term" value="C:nucleus"/>
    <property type="evidence" value="ECO:0007669"/>
    <property type="project" value="UniProtKB-SubCell"/>
</dbReference>
<keyword evidence="9" id="KW-0479">Metal-binding</keyword>
<accession>A0A9W8I8V0</accession>
<gene>
    <name evidence="19" type="primary">POP2</name>
    <name evidence="19" type="ORF">IWW36_001520</name>
</gene>
<dbReference type="GO" id="GO:0004535">
    <property type="term" value="F:poly(A)-specific ribonuclease activity"/>
    <property type="evidence" value="ECO:0007669"/>
    <property type="project" value="UniProtKB-EC"/>
</dbReference>
<comment type="catalytic activity">
    <reaction evidence="1">
        <text>Exonucleolytic cleavage of poly(A) to 5'-AMP.</text>
        <dbReference type="EC" id="3.1.13.4"/>
    </reaction>
</comment>
<evidence type="ECO:0000256" key="4">
    <source>
        <dbReference type="ARBA" id="ARBA00008372"/>
    </source>
</evidence>
<proteinExistence type="inferred from homology"/>
<evidence type="ECO:0000256" key="12">
    <source>
        <dbReference type="ARBA" id="ARBA00022845"/>
    </source>
</evidence>
<keyword evidence="15" id="KW-0943">RNA-mediated gene silencing</keyword>
<comment type="caution">
    <text evidence="19">The sequence shown here is derived from an EMBL/GenBank/DDBJ whole genome shotgun (WGS) entry which is preliminary data.</text>
</comment>
<evidence type="ECO:0000256" key="3">
    <source>
        <dbReference type="ARBA" id="ARBA00004496"/>
    </source>
</evidence>
<feature type="region of interest" description="Disordered" evidence="18">
    <location>
        <begin position="269"/>
        <end position="294"/>
    </location>
</feature>